<dbReference type="PANTHER" id="PTHR23416">
    <property type="entry name" value="SIALIC ACID SYNTHASE-RELATED"/>
    <property type="match status" value="1"/>
</dbReference>
<name>A0A2P8C8Q0_9BACT</name>
<dbReference type="AlphaFoldDB" id="A0A2P8C8Q0"/>
<protein>
    <submittedName>
        <fullName evidence="1">Transferase family hexapeptide repeat protein</fullName>
    </submittedName>
</protein>
<dbReference type="EMBL" id="PYGC01000010">
    <property type="protein sequence ID" value="PSK81343.1"/>
    <property type="molecule type" value="Genomic_DNA"/>
</dbReference>
<proteinExistence type="predicted"/>
<reference evidence="1 2" key="1">
    <citation type="submission" date="2018-03" db="EMBL/GenBank/DDBJ databases">
        <title>Genomic Encyclopedia of Archaeal and Bacterial Type Strains, Phase II (KMG-II): from individual species to whole genera.</title>
        <authorList>
            <person name="Goeker M."/>
        </authorList>
    </citation>
    <scope>NUCLEOTIDE SEQUENCE [LARGE SCALE GENOMIC DNA]</scope>
    <source>
        <strain evidence="1 2">DSM 27267</strain>
    </source>
</reference>
<sequence>MRSSFFSFLYYFLIIKLPSSQFPLGKIFLKIRLFTIGRFVSIGENCKIQKNVYFGSGKNIIIGNGCEINENVKLRHAKIGDNVLIAPGVSIIGINHNFINSKRLIKEQGESIKEIKIGSDVWIGTNAIILAGVTIGEGCVISAGAVVTKDCEPYGIYGGVPARLIKKRE</sequence>
<dbReference type="SUPFAM" id="SSF51161">
    <property type="entry name" value="Trimeric LpxA-like enzymes"/>
    <property type="match status" value="1"/>
</dbReference>
<evidence type="ECO:0000313" key="1">
    <source>
        <dbReference type="EMBL" id="PSK81343.1"/>
    </source>
</evidence>
<dbReference type="OrthoDB" id="9812571at2"/>
<comment type="caution">
    <text evidence="1">The sequence shown here is derived from an EMBL/GenBank/DDBJ whole genome shotgun (WGS) entry which is preliminary data.</text>
</comment>
<evidence type="ECO:0000313" key="2">
    <source>
        <dbReference type="Proteomes" id="UP000240621"/>
    </source>
</evidence>
<dbReference type="Pfam" id="PF00132">
    <property type="entry name" value="Hexapep"/>
    <property type="match status" value="1"/>
</dbReference>
<keyword evidence="1" id="KW-0808">Transferase</keyword>
<accession>A0A2P8C8Q0</accession>
<dbReference type="InterPro" id="IPR001451">
    <property type="entry name" value="Hexapep"/>
</dbReference>
<dbReference type="InterPro" id="IPR011004">
    <property type="entry name" value="Trimer_LpxA-like_sf"/>
</dbReference>
<dbReference type="CDD" id="cd04647">
    <property type="entry name" value="LbH_MAT_like"/>
    <property type="match status" value="1"/>
</dbReference>
<dbReference type="Gene3D" id="2.160.10.10">
    <property type="entry name" value="Hexapeptide repeat proteins"/>
    <property type="match status" value="1"/>
</dbReference>
<gene>
    <name evidence="1" type="ORF">CLV93_110127</name>
</gene>
<dbReference type="GO" id="GO:0016740">
    <property type="term" value="F:transferase activity"/>
    <property type="evidence" value="ECO:0007669"/>
    <property type="project" value="UniProtKB-KW"/>
</dbReference>
<dbReference type="Proteomes" id="UP000240621">
    <property type="component" value="Unassembled WGS sequence"/>
</dbReference>
<organism evidence="1 2">
    <name type="scientific">Prolixibacter denitrificans</name>
    <dbReference type="NCBI Taxonomy" id="1541063"/>
    <lineage>
        <taxon>Bacteria</taxon>
        <taxon>Pseudomonadati</taxon>
        <taxon>Bacteroidota</taxon>
        <taxon>Bacteroidia</taxon>
        <taxon>Marinilabiliales</taxon>
        <taxon>Prolixibacteraceae</taxon>
        <taxon>Prolixibacter</taxon>
    </lineage>
</organism>
<dbReference type="InterPro" id="IPR051159">
    <property type="entry name" value="Hexapeptide_acetyltransf"/>
</dbReference>